<keyword evidence="1 6" id="KW-0597">Phosphoprotein</keyword>
<name>A0A974XLZ0_9GAMM</name>
<dbReference type="GO" id="GO:0005829">
    <property type="term" value="C:cytosol"/>
    <property type="evidence" value="ECO:0007669"/>
    <property type="project" value="TreeGrafter"/>
</dbReference>
<keyword evidence="4" id="KW-0238">DNA-binding</keyword>
<gene>
    <name evidence="8" type="ORF">JYB88_04120</name>
</gene>
<dbReference type="Pfam" id="PF00072">
    <property type="entry name" value="Response_reg"/>
    <property type="match status" value="1"/>
</dbReference>
<reference evidence="8 9" key="1">
    <citation type="submission" date="2021-03" db="EMBL/GenBank/DDBJ databases">
        <title>Novel species identification of genus Shewanella.</title>
        <authorList>
            <person name="Liu G."/>
            <person name="Zhang Q."/>
        </authorList>
    </citation>
    <scope>NUCLEOTIDE SEQUENCE [LARGE SCALE GENOMIC DNA]</scope>
    <source>
        <strain evidence="8 9">FJAT-53726</strain>
    </source>
</reference>
<dbReference type="PANTHER" id="PTHR48111">
    <property type="entry name" value="REGULATOR OF RPOS"/>
    <property type="match status" value="1"/>
</dbReference>
<sequence length="363" mass="41202">MEQLKVWIVDDDEDYCHLMQEVLEDGFDVRAFIDARSYRDLITRERPDIVLMDINLPDSSGISLCRELQESELDTAVIFVSGMNTLEERLKAYEAGAVDFIAKPFELKELLAKTHAVGHYQAKKRSLEQAESMSRNMAFQSMGESAQYGAVLQFFRQCFLCRDFQTLADAFFELMEQLNLNTCLEIRVKDTHYFVPEHTPISPIEANIFELLDRQGRLYDFGARTVCNDRHVSFLIKNMPLQDEVLYGRVRDIIAVVVEGLEARVLDIQRQNALASLVADIGALLEGLGDSIRQSDEAFGRAMVNITNDIRASFHVLDMTEDQERFFAALVERNLQQAKTASQAFIAVKDSLSSILAMLKSSS</sequence>
<dbReference type="KEGG" id="scyp:JYB88_04120"/>
<dbReference type="InterPro" id="IPR001789">
    <property type="entry name" value="Sig_transdc_resp-reg_receiver"/>
</dbReference>
<keyword evidence="2" id="KW-0902">Two-component regulatory system</keyword>
<feature type="domain" description="Response regulatory" evidence="7">
    <location>
        <begin position="5"/>
        <end position="118"/>
    </location>
</feature>
<organism evidence="8 9">
    <name type="scientific">Shewanella cyperi</name>
    <dbReference type="NCBI Taxonomy" id="2814292"/>
    <lineage>
        <taxon>Bacteria</taxon>
        <taxon>Pseudomonadati</taxon>
        <taxon>Pseudomonadota</taxon>
        <taxon>Gammaproteobacteria</taxon>
        <taxon>Alteromonadales</taxon>
        <taxon>Shewanellaceae</taxon>
        <taxon>Shewanella</taxon>
    </lineage>
</organism>
<dbReference type="GO" id="GO:0032993">
    <property type="term" value="C:protein-DNA complex"/>
    <property type="evidence" value="ECO:0007669"/>
    <property type="project" value="TreeGrafter"/>
</dbReference>
<evidence type="ECO:0000256" key="2">
    <source>
        <dbReference type="ARBA" id="ARBA00023012"/>
    </source>
</evidence>
<dbReference type="PROSITE" id="PS50110">
    <property type="entry name" value="RESPONSE_REGULATORY"/>
    <property type="match status" value="1"/>
</dbReference>
<keyword evidence="3" id="KW-0805">Transcription regulation</keyword>
<dbReference type="CDD" id="cd17574">
    <property type="entry name" value="REC_OmpR"/>
    <property type="match status" value="1"/>
</dbReference>
<dbReference type="GO" id="GO:0006355">
    <property type="term" value="P:regulation of DNA-templated transcription"/>
    <property type="evidence" value="ECO:0007669"/>
    <property type="project" value="TreeGrafter"/>
</dbReference>
<keyword evidence="9" id="KW-1185">Reference proteome</keyword>
<dbReference type="SMART" id="SM00448">
    <property type="entry name" value="REC"/>
    <property type="match status" value="1"/>
</dbReference>
<keyword evidence="5" id="KW-0804">Transcription</keyword>
<evidence type="ECO:0000256" key="6">
    <source>
        <dbReference type="PROSITE-ProRule" id="PRU00169"/>
    </source>
</evidence>
<evidence type="ECO:0000259" key="7">
    <source>
        <dbReference type="PROSITE" id="PS50110"/>
    </source>
</evidence>
<dbReference type="RefSeq" id="WP_207325586.1">
    <property type="nucleotide sequence ID" value="NZ_CP071504.1"/>
</dbReference>
<evidence type="ECO:0000313" key="9">
    <source>
        <dbReference type="Proteomes" id="UP000663281"/>
    </source>
</evidence>
<evidence type="ECO:0000256" key="3">
    <source>
        <dbReference type="ARBA" id="ARBA00023015"/>
    </source>
</evidence>
<evidence type="ECO:0000313" key="8">
    <source>
        <dbReference type="EMBL" id="QSX30850.1"/>
    </source>
</evidence>
<dbReference type="InterPro" id="IPR039420">
    <property type="entry name" value="WalR-like"/>
</dbReference>
<protein>
    <submittedName>
        <fullName evidence="8">Response regulator</fullName>
    </submittedName>
</protein>
<dbReference type="Proteomes" id="UP000663281">
    <property type="component" value="Chromosome"/>
</dbReference>
<accession>A0A974XLZ0</accession>
<dbReference type="AlphaFoldDB" id="A0A974XLZ0"/>
<dbReference type="InterPro" id="IPR011006">
    <property type="entry name" value="CheY-like_superfamily"/>
</dbReference>
<evidence type="ECO:0000256" key="5">
    <source>
        <dbReference type="ARBA" id="ARBA00023163"/>
    </source>
</evidence>
<dbReference type="EMBL" id="CP071504">
    <property type="protein sequence ID" value="QSX30850.1"/>
    <property type="molecule type" value="Genomic_DNA"/>
</dbReference>
<evidence type="ECO:0000256" key="4">
    <source>
        <dbReference type="ARBA" id="ARBA00023125"/>
    </source>
</evidence>
<dbReference type="Gene3D" id="3.40.50.2300">
    <property type="match status" value="1"/>
</dbReference>
<dbReference type="GO" id="GO:0000156">
    <property type="term" value="F:phosphorelay response regulator activity"/>
    <property type="evidence" value="ECO:0007669"/>
    <property type="project" value="TreeGrafter"/>
</dbReference>
<proteinExistence type="predicted"/>
<evidence type="ECO:0000256" key="1">
    <source>
        <dbReference type="ARBA" id="ARBA00022553"/>
    </source>
</evidence>
<dbReference type="PANTHER" id="PTHR48111:SF1">
    <property type="entry name" value="TWO-COMPONENT RESPONSE REGULATOR ORR33"/>
    <property type="match status" value="1"/>
</dbReference>
<feature type="modified residue" description="4-aspartylphosphate" evidence="6">
    <location>
        <position position="53"/>
    </location>
</feature>
<dbReference type="GO" id="GO:0000976">
    <property type="term" value="F:transcription cis-regulatory region binding"/>
    <property type="evidence" value="ECO:0007669"/>
    <property type="project" value="TreeGrafter"/>
</dbReference>
<dbReference type="SUPFAM" id="SSF52172">
    <property type="entry name" value="CheY-like"/>
    <property type="match status" value="1"/>
</dbReference>